<proteinExistence type="inferred from homology"/>
<dbReference type="Gene3D" id="3.30.910.20">
    <property type="entry name" value="Skp domain"/>
    <property type="match status" value="1"/>
</dbReference>
<keyword evidence="3" id="KW-0175">Coiled coil</keyword>
<sequence>MKKIIIAGVALFGLFSCQQDKIAFVDNTTLINDYQEKKDIESKFKGKLETFEKKTDSLSRALQAEAQAFQAEASKMSQNKAQEKYEQLMQKRGQIQQQVQQEEMELQQESQEQIDSLVKKVRAFIKEYGKDKGYTYILGANEAGSVLYGEDSRDITKEVLKELNDKYSDKK</sequence>
<dbReference type="Proteomes" id="UP000182248">
    <property type="component" value="Unassembled WGS sequence"/>
</dbReference>
<dbReference type="OrthoDB" id="1145062at2"/>
<evidence type="ECO:0000313" key="4">
    <source>
        <dbReference type="EMBL" id="SFW64605.1"/>
    </source>
</evidence>
<gene>
    <name evidence="4" type="ORF">SAMN02927921_02957</name>
</gene>
<accession>A0A1K1QXU6</accession>
<protein>
    <submittedName>
        <fullName evidence="4">Periplasmic chaperone for outer membrane proteins Skp</fullName>
    </submittedName>
</protein>
<dbReference type="RefSeq" id="WP_072318158.1">
    <property type="nucleotide sequence ID" value="NZ_FPJE01000016.1"/>
</dbReference>
<keyword evidence="2" id="KW-0732">Signal</keyword>
<name>A0A1K1QXU6_9FLAO</name>
<dbReference type="SUPFAM" id="SSF111384">
    <property type="entry name" value="OmpH-like"/>
    <property type="match status" value="1"/>
</dbReference>
<dbReference type="GO" id="GO:0050821">
    <property type="term" value="P:protein stabilization"/>
    <property type="evidence" value="ECO:0007669"/>
    <property type="project" value="TreeGrafter"/>
</dbReference>
<feature type="coiled-coil region" evidence="3">
    <location>
        <begin position="59"/>
        <end position="112"/>
    </location>
</feature>
<dbReference type="EMBL" id="FPJE01000016">
    <property type="protein sequence ID" value="SFW64605.1"/>
    <property type="molecule type" value="Genomic_DNA"/>
</dbReference>
<comment type="similarity">
    <text evidence="1">Belongs to the Skp family.</text>
</comment>
<dbReference type="InterPro" id="IPR005632">
    <property type="entry name" value="Chaperone_Skp"/>
</dbReference>
<dbReference type="STRING" id="1150368.SAMN02927921_02957"/>
<dbReference type="SMART" id="SM00935">
    <property type="entry name" value="OmpH"/>
    <property type="match status" value="1"/>
</dbReference>
<evidence type="ECO:0000256" key="3">
    <source>
        <dbReference type="SAM" id="Coils"/>
    </source>
</evidence>
<evidence type="ECO:0000313" key="5">
    <source>
        <dbReference type="Proteomes" id="UP000182248"/>
    </source>
</evidence>
<dbReference type="AlphaFoldDB" id="A0A1K1QXU6"/>
<evidence type="ECO:0000256" key="1">
    <source>
        <dbReference type="ARBA" id="ARBA00009091"/>
    </source>
</evidence>
<reference evidence="4 5" key="1">
    <citation type="submission" date="2016-11" db="EMBL/GenBank/DDBJ databases">
        <authorList>
            <person name="Jaros S."/>
            <person name="Januszkiewicz K."/>
            <person name="Wedrychowicz H."/>
        </authorList>
    </citation>
    <scope>NUCLEOTIDE SEQUENCE [LARGE SCALE GENOMIC DNA]</scope>
    <source>
        <strain evidence="4 5">CGMCC 1.12145</strain>
    </source>
</reference>
<dbReference type="PROSITE" id="PS51257">
    <property type="entry name" value="PROKAR_LIPOPROTEIN"/>
    <property type="match status" value="1"/>
</dbReference>
<dbReference type="Pfam" id="PF03938">
    <property type="entry name" value="OmpH"/>
    <property type="match status" value="1"/>
</dbReference>
<dbReference type="PANTHER" id="PTHR35089">
    <property type="entry name" value="CHAPERONE PROTEIN SKP"/>
    <property type="match status" value="1"/>
</dbReference>
<dbReference type="InterPro" id="IPR024930">
    <property type="entry name" value="Skp_dom_sf"/>
</dbReference>
<dbReference type="GO" id="GO:0005829">
    <property type="term" value="C:cytosol"/>
    <property type="evidence" value="ECO:0007669"/>
    <property type="project" value="TreeGrafter"/>
</dbReference>
<keyword evidence="5" id="KW-1185">Reference proteome</keyword>
<dbReference type="PANTHER" id="PTHR35089:SF1">
    <property type="entry name" value="CHAPERONE PROTEIN SKP"/>
    <property type="match status" value="1"/>
</dbReference>
<dbReference type="GO" id="GO:0051082">
    <property type="term" value="F:unfolded protein binding"/>
    <property type="evidence" value="ECO:0007669"/>
    <property type="project" value="InterPro"/>
</dbReference>
<evidence type="ECO:0000256" key="2">
    <source>
        <dbReference type="ARBA" id="ARBA00022729"/>
    </source>
</evidence>
<organism evidence="4 5">
    <name type="scientific">Sinomicrobium oceani</name>
    <dbReference type="NCBI Taxonomy" id="1150368"/>
    <lineage>
        <taxon>Bacteria</taxon>
        <taxon>Pseudomonadati</taxon>
        <taxon>Bacteroidota</taxon>
        <taxon>Flavobacteriia</taxon>
        <taxon>Flavobacteriales</taxon>
        <taxon>Flavobacteriaceae</taxon>
        <taxon>Sinomicrobium</taxon>
    </lineage>
</organism>